<feature type="signal peptide" evidence="20">
    <location>
        <begin position="1"/>
        <end position="22"/>
    </location>
</feature>
<protein>
    <recommendedName>
        <fullName evidence="18">Receptor-like serine/threonine-protein kinase</fullName>
        <ecNumber evidence="18">2.7.11.1</ecNumber>
    </recommendedName>
</protein>
<dbReference type="CDD" id="cd00028">
    <property type="entry name" value="B_lectin"/>
    <property type="match status" value="1"/>
</dbReference>
<dbReference type="Pfam" id="PF07714">
    <property type="entry name" value="PK_Tyr_Ser-Thr"/>
    <property type="match status" value="1"/>
</dbReference>
<dbReference type="InterPro" id="IPR003609">
    <property type="entry name" value="Pan_app"/>
</dbReference>
<dbReference type="SUPFAM" id="SSF51110">
    <property type="entry name" value="alpha-D-mannose-specific plant lectins"/>
    <property type="match status" value="1"/>
</dbReference>
<dbReference type="EMBL" id="CM018050">
    <property type="protein sequence ID" value="KAA8518436.1"/>
    <property type="molecule type" value="Genomic_DNA"/>
</dbReference>
<keyword evidence="13" id="KW-1015">Disulfide bond</keyword>
<dbReference type="PANTHER" id="PTHR27002:SF925">
    <property type="entry name" value="RECEPTOR-LIKE SERINE_THREONINE-PROTEIN KINASE"/>
    <property type="match status" value="1"/>
</dbReference>
<evidence type="ECO:0000259" key="21">
    <source>
        <dbReference type="PROSITE" id="PS50011"/>
    </source>
</evidence>
<comment type="catalytic activity">
    <reaction evidence="17 18">
        <text>L-seryl-[protein] + ATP = O-phospho-L-seryl-[protein] + ADP + H(+)</text>
        <dbReference type="Rhea" id="RHEA:17989"/>
        <dbReference type="Rhea" id="RHEA-COMP:9863"/>
        <dbReference type="Rhea" id="RHEA-COMP:11604"/>
        <dbReference type="ChEBI" id="CHEBI:15378"/>
        <dbReference type="ChEBI" id="CHEBI:29999"/>
        <dbReference type="ChEBI" id="CHEBI:30616"/>
        <dbReference type="ChEBI" id="CHEBI:83421"/>
        <dbReference type="ChEBI" id="CHEBI:456216"/>
        <dbReference type="EC" id="2.7.11.1"/>
    </reaction>
</comment>
<proteinExistence type="inferred from homology"/>
<keyword evidence="14" id="KW-0675">Receptor</keyword>
<keyword evidence="9 18" id="KW-0418">Kinase</keyword>
<dbReference type="SUPFAM" id="SSF56112">
    <property type="entry name" value="Protein kinase-like (PK-like)"/>
    <property type="match status" value="1"/>
</dbReference>
<evidence type="ECO:0000256" key="5">
    <source>
        <dbReference type="ARBA" id="ARBA00022692"/>
    </source>
</evidence>
<evidence type="ECO:0000256" key="11">
    <source>
        <dbReference type="ARBA" id="ARBA00022989"/>
    </source>
</evidence>
<dbReference type="Pfam" id="PF08276">
    <property type="entry name" value="PAN_2"/>
    <property type="match status" value="1"/>
</dbReference>
<dbReference type="InterPro" id="IPR000858">
    <property type="entry name" value="S_locus_glycoprot_dom"/>
</dbReference>
<dbReference type="FunFam" id="1.10.510.10:FF:000060">
    <property type="entry name" value="G-type lectin S-receptor-like serine/threonine-protein kinase"/>
    <property type="match status" value="1"/>
</dbReference>
<evidence type="ECO:0000256" key="8">
    <source>
        <dbReference type="ARBA" id="ARBA00022741"/>
    </source>
</evidence>
<keyword evidence="3 18" id="KW-0723">Serine/threonine-protein kinase</keyword>
<keyword evidence="6 20" id="KW-0732">Signal</keyword>
<dbReference type="Proteomes" id="UP000325577">
    <property type="component" value="Linkage Group LG7"/>
</dbReference>
<feature type="domain" description="Bulb-type lectin" evidence="22">
    <location>
        <begin position="24"/>
        <end position="152"/>
    </location>
</feature>
<comment type="subcellular location">
    <subcellularLocation>
        <location evidence="1">Cell membrane</location>
        <topology evidence="1">Single-pass type I membrane protein</topology>
    </subcellularLocation>
</comment>
<dbReference type="InterPro" id="IPR008271">
    <property type="entry name" value="Ser/Thr_kinase_AS"/>
</dbReference>
<evidence type="ECO:0000259" key="22">
    <source>
        <dbReference type="PROSITE" id="PS50927"/>
    </source>
</evidence>
<keyword evidence="2" id="KW-1003">Cell membrane</keyword>
<evidence type="ECO:0000256" key="7">
    <source>
        <dbReference type="ARBA" id="ARBA00022734"/>
    </source>
</evidence>
<keyword evidence="10 18" id="KW-0067">ATP-binding</keyword>
<evidence type="ECO:0000256" key="16">
    <source>
        <dbReference type="ARBA" id="ARBA00047899"/>
    </source>
</evidence>
<dbReference type="Pfam" id="PF11883">
    <property type="entry name" value="DUF3403"/>
    <property type="match status" value="1"/>
</dbReference>
<evidence type="ECO:0000256" key="10">
    <source>
        <dbReference type="ARBA" id="ARBA00022840"/>
    </source>
</evidence>
<keyword evidence="8 18" id="KW-0547">Nucleotide-binding</keyword>
<evidence type="ECO:0000313" key="24">
    <source>
        <dbReference type="EMBL" id="KAA8518436.1"/>
    </source>
</evidence>
<evidence type="ECO:0000256" key="9">
    <source>
        <dbReference type="ARBA" id="ARBA00022777"/>
    </source>
</evidence>
<dbReference type="GO" id="GO:0004674">
    <property type="term" value="F:protein serine/threonine kinase activity"/>
    <property type="evidence" value="ECO:0007669"/>
    <property type="project" value="UniProtKB-KW"/>
</dbReference>
<dbReference type="CDD" id="cd01098">
    <property type="entry name" value="PAN_AP_plant"/>
    <property type="match status" value="1"/>
</dbReference>
<dbReference type="Pfam" id="PF00954">
    <property type="entry name" value="S_locus_glycop"/>
    <property type="match status" value="1"/>
</dbReference>
<evidence type="ECO:0000256" key="20">
    <source>
        <dbReference type="SAM" id="SignalP"/>
    </source>
</evidence>
<dbReference type="InterPro" id="IPR000719">
    <property type="entry name" value="Prot_kinase_dom"/>
</dbReference>
<name>A0A5J4ZLC3_9ASTE</name>
<evidence type="ECO:0000256" key="12">
    <source>
        <dbReference type="ARBA" id="ARBA00023136"/>
    </source>
</evidence>
<dbReference type="SMART" id="SM00108">
    <property type="entry name" value="B_lectin"/>
    <property type="match status" value="1"/>
</dbReference>
<dbReference type="GO" id="GO:0005886">
    <property type="term" value="C:plasma membrane"/>
    <property type="evidence" value="ECO:0007669"/>
    <property type="project" value="UniProtKB-SubCell"/>
</dbReference>
<dbReference type="GO" id="GO:0106310">
    <property type="term" value="F:protein serine kinase activity"/>
    <property type="evidence" value="ECO:0007669"/>
    <property type="project" value="RHEA"/>
</dbReference>
<feature type="domain" description="Protein kinase" evidence="21">
    <location>
        <begin position="531"/>
        <end position="817"/>
    </location>
</feature>
<dbReference type="InterPro" id="IPR011009">
    <property type="entry name" value="Kinase-like_dom_sf"/>
</dbReference>
<evidence type="ECO:0000256" key="13">
    <source>
        <dbReference type="ARBA" id="ARBA00023157"/>
    </source>
</evidence>
<dbReference type="Gene3D" id="2.90.10.10">
    <property type="entry name" value="Bulb-type lectin domain"/>
    <property type="match status" value="1"/>
</dbReference>
<evidence type="ECO:0000256" key="14">
    <source>
        <dbReference type="ARBA" id="ARBA00023170"/>
    </source>
</evidence>
<dbReference type="GO" id="GO:0005524">
    <property type="term" value="F:ATP binding"/>
    <property type="evidence" value="ECO:0007669"/>
    <property type="project" value="UniProtKB-KW"/>
</dbReference>
<dbReference type="EC" id="2.7.11.1" evidence="18"/>
<dbReference type="AlphaFoldDB" id="A0A5J4ZLC3"/>
<reference evidence="24 25" key="1">
    <citation type="submission" date="2019-09" db="EMBL/GenBank/DDBJ databases">
        <title>A chromosome-level genome assembly of the Chinese tupelo Nyssa sinensis.</title>
        <authorList>
            <person name="Yang X."/>
            <person name="Kang M."/>
            <person name="Yang Y."/>
            <person name="Xiong H."/>
            <person name="Wang M."/>
            <person name="Zhang Z."/>
            <person name="Wang Z."/>
            <person name="Wu H."/>
            <person name="Ma T."/>
            <person name="Liu J."/>
            <person name="Xi Z."/>
        </authorList>
    </citation>
    <scope>NUCLEOTIDE SEQUENCE [LARGE SCALE GENOMIC DNA]</scope>
    <source>
        <strain evidence="24">J267</strain>
        <tissue evidence="24">Leaf</tissue>
    </source>
</reference>
<dbReference type="InterPro" id="IPR001480">
    <property type="entry name" value="Bulb-type_lectin_dom"/>
</dbReference>
<dbReference type="PROSITE" id="PS50011">
    <property type="entry name" value="PROTEIN_KINASE_DOM"/>
    <property type="match status" value="1"/>
</dbReference>
<dbReference type="CDD" id="cd14066">
    <property type="entry name" value="STKc_IRAK"/>
    <property type="match status" value="1"/>
</dbReference>
<dbReference type="InterPro" id="IPR001245">
    <property type="entry name" value="Ser-Thr/Tyr_kinase_cat_dom"/>
</dbReference>
<dbReference type="Gene3D" id="3.30.200.20">
    <property type="entry name" value="Phosphorylase Kinase, domain 1"/>
    <property type="match status" value="1"/>
</dbReference>
<keyword evidence="7" id="KW-0430">Lectin</keyword>
<keyword evidence="4 18" id="KW-0808">Transferase</keyword>
<evidence type="ECO:0000256" key="2">
    <source>
        <dbReference type="ARBA" id="ARBA00022475"/>
    </source>
</evidence>
<feature type="chain" id="PRO_5023912004" description="Receptor-like serine/threonine-protein kinase" evidence="20">
    <location>
        <begin position="23"/>
        <end position="849"/>
    </location>
</feature>
<gene>
    <name evidence="24" type="ORF">F0562_015910</name>
</gene>
<dbReference type="Gene3D" id="1.10.510.10">
    <property type="entry name" value="Transferase(Phosphotransferase) domain 1"/>
    <property type="match status" value="1"/>
</dbReference>
<dbReference type="PANTHER" id="PTHR27002">
    <property type="entry name" value="RECEPTOR-LIKE SERINE/THREONINE-PROTEIN KINASE SD1-8"/>
    <property type="match status" value="1"/>
</dbReference>
<keyword evidence="5 19" id="KW-0812">Transmembrane</keyword>
<organism evidence="24 25">
    <name type="scientific">Nyssa sinensis</name>
    <dbReference type="NCBI Taxonomy" id="561372"/>
    <lineage>
        <taxon>Eukaryota</taxon>
        <taxon>Viridiplantae</taxon>
        <taxon>Streptophyta</taxon>
        <taxon>Embryophyta</taxon>
        <taxon>Tracheophyta</taxon>
        <taxon>Spermatophyta</taxon>
        <taxon>Magnoliopsida</taxon>
        <taxon>eudicotyledons</taxon>
        <taxon>Gunneridae</taxon>
        <taxon>Pentapetalae</taxon>
        <taxon>asterids</taxon>
        <taxon>Cornales</taxon>
        <taxon>Nyssaceae</taxon>
        <taxon>Nyssa</taxon>
    </lineage>
</organism>
<accession>A0A5J4ZLC3</accession>
<keyword evidence="15" id="KW-0325">Glycoprotein</keyword>
<feature type="transmembrane region" description="Helical" evidence="19">
    <location>
        <begin position="455"/>
        <end position="478"/>
    </location>
</feature>
<feature type="domain" description="Apple" evidence="23">
    <location>
        <begin position="347"/>
        <end position="427"/>
    </location>
</feature>
<evidence type="ECO:0000256" key="1">
    <source>
        <dbReference type="ARBA" id="ARBA00004251"/>
    </source>
</evidence>
<evidence type="ECO:0000256" key="19">
    <source>
        <dbReference type="SAM" id="Phobius"/>
    </source>
</evidence>
<keyword evidence="25" id="KW-1185">Reference proteome</keyword>
<dbReference type="PROSITE" id="PS00108">
    <property type="entry name" value="PROTEIN_KINASE_ST"/>
    <property type="match status" value="1"/>
</dbReference>
<evidence type="ECO:0000313" key="25">
    <source>
        <dbReference type="Proteomes" id="UP000325577"/>
    </source>
</evidence>
<keyword evidence="12 19" id="KW-0472">Membrane</keyword>
<evidence type="ECO:0000256" key="18">
    <source>
        <dbReference type="PIRNR" id="PIRNR000641"/>
    </source>
</evidence>
<keyword evidence="11 19" id="KW-1133">Transmembrane helix</keyword>
<comment type="catalytic activity">
    <reaction evidence="16 18">
        <text>L-threonyl-[protein] + ATP = O-phospho-L-threonyl-[protein] + ADP + H(+)</text>
        <dbReference type="Rhea" id="RHEA:46608"/>
        <dbReference type="Rhea" id="RHEA-COMP:11060"/>
        <dbReference type="Rhea" id="RHEA-COMP:11605"/>
        <dbReference type="ChEBI" id="CHEBI:15378"/>
        <dbReference type="ChEBI" id="CHEBI:30013"/>
        <dbReference type="ChEBI" id="CHEBI:30616"/>
        <dbReference type="ChEBI" id="CHEBI:61977"/>
        <dbReference type="ChEBI" id="CHEBI:456216"/>
        <dbReference type="EC" id="2.7.11.1"/>
    </reaction>
</comment>
<evidence type="ECO:0000256" key="15">
    <source>
        <dbReference type="ARBA" id="ARBA00023180"/>
    </source>
</evidence>
<dbReference type="SMART" id="SM00220">
    <property type="entry name" value="S_TKc"/>
    <property type="match status" value="1"/>
</dbReference>
<dbReference type="Pfam" id="PF01453">
    <property type="entry name" value="B_lectin"/>
    <property type="match status" value="1"/>
</dbReference>
<dbReference type="PROSITE" id="PS50948">
    <property type="entry name" value="PAN"/>
    <property type="match status" value="1"/>
</dbReference>
<dbReference type="InterPro" id="IPR036426">
    <property type="entry name" value="Bulb-type_lectin_dom_sf"/>
</dbReference>
<dbReference type="GO" id="GO:0048544">
    <property type="term" value="P:recognition of pollen"/>
    <property type="evidence" value="ECO:0007669"/>
    <property type="project" value="InterPro"/>
</dbReference>
<evidence type="ECO:0000256" key="17">
    <source>
        <dbReference type="ARBA" id="ARBA00048679"/>
    </source>
</evidence>
<evidence type="ECO:0000256" key="6">
    <source>
        <dbReference type="ARBA" id="ARBA00022729"/>
    </source>
</evidence>
<dbReference type="InterPro" id="IPR024171">
    <property type="entry name" value="SRK-like_kinase"/>
</dbReference>
<evidence type="ECO:0000259" key="23">
    <source>
        <dbReference type="PROSITE" id="PS50948"/>
    </source>
</evidence>
<dbReference type="OrthoDB" id="4062651at2759"/>
<dbReference type="InterPro" id="IPR021820">
    <property type="entry name" value="S-locus_recpt_kinase_C"/>
</dbReference>
<comment type="similarity">
    <text evidence="18">Belongs to the protein kinase superfamily. Ser/Thr protein kinase family.</text>
</comment>
<evidence type="ECO:0000256" key="4">
    <source>
        <dbReference type="ARBA" id="ARBA00022679"/>
    </source>
</evidence>
<dbReference type="PIRSF" id="PIRSF000641">
    <property type="entry name" value="SRK"/>
    <property type="match status" value="1"/>
</dbReference>
<sequence>MFILVSSLFFFLLSFHINLAAAAEDTIRTGQSLSGKQTRISQGGRFELGFYTPAAFHRFYLAIWYKSIESIPDKTVVWVANRDKPLLDATSELRLLENGNLTLFGDSTEHPVWSTNSSISIIPNTTVVAVLLDTGNLVLRDESNPHVVFWESFDHPTDTWLPGGRLGLNKVTGERLVLSSWISSQDPAYGGYSFSMDSNGTNQLQLWWKQSRPYWASGDWNGGNGFLLAPELGSSNDNYDFHYIDNENGSYFTYSVTNSFLLSRIALDSSGKIRQLMWNEGRKEWKLLWLQPANPCDVFSRCGVNSICNPKSIAFCFCLYGFGYENEENWVAGNRTGGCVRRMPLECGSDGKKDGFFSNPDVTGLPINSEPLVTTKSAAECETACLNRCNCTAYFYDDRCLIWHGDLLNLQLGSNGGTKKSLNIRLAAAQLKDFQTRKDARSKKSLISSKHKMKLLIVGGVNGGLLLLLLGGFLCYTWKGKFTIKGKIACGNQDLFDPSKTTSKKLGFGLKKGNSLPLFSFASVAAATNDFSASKKLGEGGFGPVYKGELPDGQEIAVKRLSRRSIQGLEEFKNEITLVSELQHVNLVKLVGCCIEEEEKILIYEYMGNRSLDFFLFDSTNRVPLNWGRRVHIIEGIAQGLLYLHKYSRLRIIHRDLKASNILLDDDMHPKISDFGMARIYAGNESRVNTNRVVGTFGYMPPEYAVEGAFSVKSDVFSFGVLLLEIISGKRATSFCQTDHYSNLLAYAWDMWKNGRCSEMMDPIVSDKPPQDLLVRYITVALLCVQERASDRPIMSDIIYMFGIENLALPKPKQPAFFVRTNEVKMDTSPIRPRSCSLNNVTISEVQAR</sequence>
<dbReference type="PROSITE" id="PS50927">
    <property type="entry name" value="BULB_LECTIN"/>
    <property type="match status" value="1"/>
</dbReference>
<dbReference type="FunFam" id="3.30.200.20:FF:000330">
    <property type="entry name" value="G-type lectin S-receptor-like serine/threonine-protein kinase At4g03230"/>
    <property type="match status" value="1"/>
</dbReference>
<dbReference type="GO" id="GO:0030246">
    <property type="term" value="F:carbohydrate binding"/>
    <property type="evidence" value="ECO:0007669"/>
    <property type="project" value="UniProtKB-KW"/>
</dbReference>
<evidence type="ECO:0000256" key="3">
    <source>
        <dbReference type="ARBA" id="ARBA00022527"/>
    </source>
</evidence>
<dbReference type="SMART" id="SM00473">
    <property type="entry name" value="PAN_AP"/>
    <property type="match status" value="1"/>
</dbReference>